<accession>A0A218NNJ4</accession>
<dbReference type="KEGG" id="marh:Mia14_0743"/>
<evidence type="ECO:0000313" key="3">
    <source>
        <dbReference type="Proteomes" id="UP000197679"/>
    </source>
</evidence>
<feature type="transmembrane region" description="Helical" evidence="1">
    <location>
        <begin position="7"/>
        <end position="30"/>
    </location>
</feature>
<proteinExistence type="predicted"/>
<evidence type="ECO:0000256" key="1">
    <source>
        <dbReference type="SAM" id="Phobius"/>
    </source>
</evidence>
<protein>
    <submittedName>
        <fullName evidence="2">Uncharacterized protein</fullName>
    </submittedName>
</protein>
<name>A0A218NNJ4_9ARCH</name>
<keyword evidence="1" id="KW-1133">Transmembrane helix</keyword>
<sequence>MKKKIAILILVVVMAIIFAGIFAYLSSLFAQLKPPAPPVLKYIAPSENVYLTGQNLLFYNYSYDIMPYTLLDYAASNVTGLYINESILQKSPPSYNEIYILNYTNDCLSCSNPTAEVSYITNDLIKYRIISNYSQVQVVSASQVASLPNNSILIIMNGRLPISMMGNYSLSDNNPQLARQYNESNTSVIGYALMKGISIIYIGNDFSSLVGPGDIVVPDSRMPSYLSTSGVSPLPKENGFYFTNRTFVFNNGRTYGPVSYTYVYNGTIIAFSNYLSSWPSLNDSAYDIAKSISQLYWIPTYISGTATVNVGLNNVVSGSEGVFLNSSTLGYSYPLIKKLNSGIIRIVAYTNSTYGFGNGSIYNYLTYKPDYKVYGKLGIQNNIVAGSTDPVDMDIFTNSSTNVNIVPHLAIYYTNMTKFEDIYLTSFEASGNFSLIQYKTFTLPPGQYIAILRNDLDFDYASALFTVPPISVTLSPYFTKNVFTFTVYSQGKPISGIPYSINVDGKYTQNGTVENGVINYTLPKTAPKLTTKSTFNLNMLSTDFVNTATPPTFHINSEYIEAGIVFLVAFIVIVFVHPAPRDEFYIDVSNLPVAKKQDIRLKDIDLIGAFDKLNTYYHWRYMPLTVHEFRTAVSNYIRSNNIPVNLTLNNINTILTQMVEKNELVSVRDLYAPKSWITLSKHDIAYLAIFKELRMFMISHAITFTDLDSNDKADMVIAMKDQKANIIIYSKTSKFKEVSITPGLKTFIVFLSEEELNKFKETVYSVSSYDMDLFRIYLSSGLVKLVSLDNLNDLLS</sequence>
<dbReference type="RefSeq" id="WP_088820302.1">
    <property type="nucleotide sequence ID" value="NZ_CP019964.1"/>
</dbReference>
<evidence type="ECO:0000313" key="2">
    <source>
        <dbReference type="EMBL" id="ASI14041.1"/>
    </source>
</evidence>
<organism evidence="2 3">
    <name type="scientific">Candidatus Mancarchaeum acidiphilum</name>
    <dbReference type="NCBI Taxonomy" id="1920749"/>
    <lineage>
        <taxon>Archaea</taxon>
        <taxon>Candidatus Micrarchaeota</taxon>
        <taxon>Candidatus Mancarchaeum</taxon>
    </lineage>
</organism>
<keyword evidence="3" id="KW-1185">Reference proteome</keyword>
<dbReference type="EMBL" id="CP019964">
    <property type="protein sequence ID" value="ASI14041.1"/>
    <property type="molecule type" value="Genomic_DNA"/>
</dbReference>
<dbReference type="Proteomes" id="UP000197679">
    <property type="component" value="Chromosome"/>
</dbReference>
<keyword evidence="1" id="KW-0472">Membrane</keyword>
<reference evidence="2 3" key="1">
    <citation type="journal article" date="2017" name="Nat. Commun.">
        <title>'ARMAN' archaea depend on association with euryarchaeal host in culture and in situ.</title>
        <authorList>
            <person name="Golyshina O."/>
            <person name="Toshchakov S."/>
            <person name="Makarova K."/>
            <person name="Gavrilov S."/>
            <person name="Korzhenkov A."/>
            <person name="La Cono V."/>
            <person name="Arcadi E."/>
            <person name="Nechitaylo T."/>
            <person name="Ferrer M."/>
            <person name="Kublanov I."/>
            <person name="Wolf Y."/>
            <person name="Yakimov M."/>
            <person name="Golyshin P."/>
            <person name="Slesarev A."/>
            <person name="Kozyavkin S."/>
        </authorList>
    </citation>
    <scope>NUCLEOTIDE SEQUENCE [LARGE SCALE GENOMIC DNA]</scope>
    <source>
        <strain evidence="2 3">Mia14</strain>
    </source>
</reference>
<dbReference type="AlphaFoldDB" id="A0A218NNJ4"/>
<dbReference type="OrthoDB" id="384283at2157"/>
<dbReference type="GeneID" id="33314294"/>
<gene>
    <name evidence="2" type="ORF">Mia14_0743</name>
</gene>
<keyword evidence="1" id="KW-0812">Transmembrane</keyword>